<feature type="compositionally biased region" description="Polar residues" evidence="1">
    <location>
        <begin position="97"/>
        <end position="106"/>
    </location>
</feature>
<feature type="region of interest" description="Disordered" evidence="1">
    <location>
        <begin position="72"/>
        <end position="118"/>
    </location>
</feature>
<dbReference type="Proteomes" id="UP000186922">
    <property type="component" value="Unassembled WGS sequence"/>
</dbReference>
<keyword evidence="2" id="KW-1133">Transmembrane helix</keyword>
<gene>
    <name evidence="3" type="primary">RvY_13203-1</name>
    <name evidence="3" type="synonym">RvY_13203.1</name>
    <name evidence="3" type="ORF">RvY_13203</name>
</gene>
<comment type="caution">
    <text evidence="3">The sequence shown here is derived from an EMBL/GenBank/DDBJ whole genome shotgun (WGS) entry which is preliminary data.</text>
</comment>
<proteinExistence type="predicted"/>
<keyword evidence="2" id="KW-0472">Membrane</keyword>
<evidence type="ECO:0000256" key="2">
    <source>
        <dbReference type="SAM" id="Phobius"/>
    </source>
</evidence>
<dbReference type="AlphaFoldDB" id="A0A1D1VM47"/>
<feature type="compositionally biased region" description="Basic and acidic residues" evidence="1">
    <location>
        <begin position="109"/>
        <end position="118"/>
    </location>
</feature>
<keyword evidence="2" id="KW-0812">Transmembrane</keyword>
<keyword evidence="4" id="KW-1185">Reference proteome</keyword>
<evidence type="ECO:0000256" key="1">
    <source>
        <dbReference type="SAM" id="MobiDB-lite"/>
    </source>
</evidence>
<name>A0A1D1VM47_RAMVA</name>
<accession>A0A1D1VM47</accession>
<organism evidence="3 4">
    <name type="scientific">Ramazzottius varieornatus</name>
    <name type="common">Water bear</name>
    <name type="synonym">Tardigrade</name>
    <dbReference type="NCBI Taxonomy" id="947166"/>
    <lineage>
        <taxon>Eukaryota</taxon>
        <taxon>Metazoa</taxon>
        <taxon>Ecdysozoa</taxon>
        <taxon>Tardigrada</taxon>
        <taxon>Eutardigrada</taxon>
        <taxon>Parachela</taxon>
        <taxon>Hypsibioidea</taxon>
        <taxon>Ramazzottiidae</taxon>
        <taxon>Ramazzottius</taxon>
    </lineage>
</organism>
<reference evidence="3 4" key="1">
    <citation type="journal article" date="2016" name="Nat. Commun.">
        <title>Extremotolerant tardigrade genome and improved radiotolerance of human cultured cells by tardigrade-unique protein.</title>
        <authorList>
            <person name="Hashimoto T."/>
            <person name="Horikawa D.D."/>
            <person name="Saito Y."/>
            <person name="Kuwahara H."/>
            <person name="Kozuka-Hata H."/>
            <person name="Shin-I T."/>
            <person name="Minakuchi Y."/>
            <person name="Ohishi K."/>
            <person name="Motoyama A."/>
            <person name="Aizu T."/>
            <person name="Enomoto A."/>
            <person name="Kondo K."/>
            <person name="Tanaka S."/>
            <person name="Hara Y."/>
            <person name="Koshikawa S."/>
            <person name="Sagara H."/>
            <person name="Miura T."/>
            <person name="Yokobori S."/>
            <person name="Miyagawa K."/>
            <person name="Suzuki Y."/>
            <person name="Kubo T."/>
            <person name="Oyama M."/>
            <person name="Kohara Y."/>
            <person name="Fujiyama A."/>
            <person name="Arakawa K."/>
            <person name="Katayama T."/>
            <person name="Toyoda A."/>
            <person name="Kunieda T."/>
        </authorList>
    </citation>
    <scope>NUCLEOTIDE SEQUENCE [LARGE SCALE GENOMIC DNA]</scope>
    <source>
        <strain evidence="3 4">YOKOZUNA-1</strain>
    </source>
</reference>
<protein>
    <submittedName>
        <fullName evidence="3">Uncharacterized protein</fullName>
    </submittedName>
</protein>
<evidence type="ECO:0000313" key="4">
    <source>
        <dbReference type="Proteomes" id="UP000186922"/>
    </source>
</evidence>
<feature type="transmembrane region" description="Helical" evidence="2">
    <location>
        <begin position="12"/>
        <end position="33"/>
    </location>
</feature>
<dbReference type="EMBL" id="BDGG01000008">
    <property type="protein sequence ID" value="GAV02667.1"/>
    <property type="molecule type" value="Genomic_DNA"/>
</dbReference>
<evidence type="ECO:0000313" key="3">
    <source>
        <dbReference type="EMBL" id="GAV02667.1"/>
    </source>
</evidence>
<sequence>MEPNSKEVWLVVAASAAVALFIFALFVVFLFWWRRKLKDLKARSRQNDCVTYYPFDDPARACGISNIGYDMEDSRSLSPSEAARENGPSELLHGTSVDCSSETGSRAVSPDRESPPKF</sequence>